<keyword evidence="2" id="KW-1185">Reference proteome</keyword>
<evidence type="ECO:0000313" key="2">
    <source>
        <dbReference type="Proteomes" id="UP000192220"/>
    </source>
</evidence>
<gene>
    <name evidence="3" type="primary">LOC106528412</name>
</gene>
<proteinExistence type="predicted"/>
<reference evidence="3" key="1">
    <citation type="submission" date="2025-08" db="UniProtKB">
        <authorList>
            <consortium name="RefSeq"/>
        </authorList>
    </citation>
    <scope>IDENTIFICATION</scope>
</reference>
<feature type="region of interest" description="Disordered" evidence="1">
    <location>
        <begin position="88"/>
        <end position="112"/>
    </location>
</feature>
<dbReference type="Proteomes" id="UP000192220">
    <property type="component" value="Unplaced"/>
</dbReference>
<name>A0A2I4CGA6_AUSLI</name>
<dbReference type="AlphaFoldDB" id="A0A2I4CGA6"/>
<feature type="region of interest" description="Disordered" evidence="1">
    <location>
        <begin position="218"/>
        <end position="254"/>
    </location>
</feature>
<sequence length="254" mass="27603">MRLECWSCSPVRRKGCRGDQSALNHPAYSCGHARCSLLTPDAAAWGETSDSGQGTFSQPTGKCLSELDPNHCLEETDPDDTSAFDYSSVTSGSPDGALHRMHSNSGEDEDSQVPVLLKPKERTVCLRWQIPRLTPHPPSRTPTGPHVEAPSLVSSFGKRLISVRKGSPPLHLKSAFRPIWDNPSKQQETDSAPEKDVRQAFIPVPAAGRSFNAFIPSKENLRPTLTQHETNNTAATSSGTLWDSEDSEGPCSTV</sequence>
<dbReference type="STRING" id="52670.A0A2I4CGA6"/>
<feature type="region of interest" description="Disordered" evidence="1">
    <location>
        <begin position="174"/>
        <end position="195"/>
    </location>
</feature>
<feature type="compositionally biased region" description="Polar residues" evidence="1">
    <location>
        <begin position="223"/>
        <end position="241"/>
    </location>
</feature>
<dbReference type="InParanoid" id="A0A2I4CGA6"/>
<organism evidence="2 3">
    <name type="scientific">Austrofundulus limnaeus</name>
    <name type="common">Annual killifish</name>
    <dbReference type="NCBI Taxonomy" id="52670"/>
    <lineage>
        <taxon>Eukaryota</taxon>
        <taxon>Metazoa</taxon>
        <taxon>Chordata</taxon>
        <taxon>Craniata</taxon>
        <taxon>Vertebrata</taxon>
        <taxon>Euteleostomi</taxon>
        <taxon>Actinopterygii</taxon>
        <taxon>Neopterygii</taxon>
        <taxon>Teleostei</taxon>
        <taxon>Neoteleostei</taxon>
        <taxon>Acanthomorphata</taxon>
        <taxon>Ovalentaria</taxon>
        <taxon>Atherinomorphae</taxon>
        <taxon>Cyprinodontiformes</taxon>
        <taxon>Rivulidae</taxon>
        <taxon>Austrofundulus</taxon>
    </lineage>
</organism>
<dbReference type="GeneID" id="106528412"/>
<evidence type="ECO:0000313" key="3">
    <source>
        <dbReference type="RefSeq" id="XP_013879026.1"/>
    </source>
</evidence>
<accession>A0A2I4CGA6</accession>
<dbReference type="RefSeq" id="XP_013879026.1">
    <property type="nucleotide sequence ID" value="XM_014023572.1"/>
</dbReference>
<dbReference type="KEGG" id="alim:106528412"/>
<evidence type="ECO:0000256" key="1">
    <source>
        <dbReference type="SAM" id="MobiDB-lite"/>
    </source>
</evidence>
<dbReference type="OrthoDB" id="8828665at2759"/>
<protein>
    <submittedName>
        <fullName evidence="3">Uncharacterized protein LOC106528412</fullName>
    </submittedName>
</protein>